<proteinExistence type="predicted"/>
<dbReference type="EMBL" id="PGCI01000120">
    <property type="protein sequence ID" value="PLW38986.1"/>
    <property type="molecule type" value="Genomic_DNA"/>
</dbReference>
<dbReference type="Proteomes" id="UP000235392">
    <property type="component" value="Unassembled WGS sequence"/>
</dbReference>
<evidence type="ECO:0000256" key="1">
    <source>
        <dbReference type="SAM" id="MobiDB-lite"/>
    </source>
</evidence>
<feature type="region of interest" description="Disordered" evidence="1">
    <location>
        <begin position="183"/>
        <end position="240"/>
    </location>
</feature>
<name>A0A2N5UMW7_9BASI</name>
<evidence type="ECO:0000313" key="3">
    <source>
        <dbReference type="Proteomes" id="UP000235392"/>
    </source>
</evidence>
<reference evidence="2 3" key="1">
    <citation type="submission" date="2017-11" db="EMBL/GenBank/DDBJ databases">
        <title>De novo assembly and phasing of dikaryotic genomes from two isolates of Puccinia coronata f. sp. avenae, the causal agent of oat crown rust.</title>
        <authorList>
            <person name="Miller M.E."/>
            <person name="Zhang Y."/>
            <person name="Omidvar V."/>
            <person name="Sperschneider J."/>
            <person name="Schwessinger B."/>
            <person name="Raley C."/>
            <person name="Palmer J.M."/>
            <person name="Garnica D."/>
            <person name="Upadhyaya N."/>
            <person name="Rathjen J."/>
            <person name="Taylor J.M."/>
            <person name="Park R.F."/>
            <person name="Dodds P.N."/>
            <person name="Hirsch C.D."/>
            <person name="Kianian S.F."/>
            <person name="Figueroa M."/>
        </authorList>
    </citation>
    <scope>NUCLEOTIDE SEQUENCE [LARGE SCALE GENOMIC DNA]</scope>
    <source>
        <strain evidence="2">12SD80</strain>
    </source>
</reference>
<dbReference type="AlphaFoldDB" id="A0A2N5UMW7"/>
<protein>
    <submittedName>
        <fullName evidence="2">Uncharacterized protein</fullName>
    </submittedName>
</protein>
<evidence type="ECO:0000313" key="2">
    <source>
        <dbReference type="EMBL" id="PLW38986.1"/>
    </source>
</evidence>
<gene>
    <name evidence="2" type="ORF">PCASD_08453</name>
</gene>
<accession>A0A2N5UMW7</accession>
<organism evidence="2 3">
    <name type="scientific">Puccinia coronata f. sp. avenae</name>
    <dbReference type="NCBI Taxonomy" id="200324"/>
    <lineage>
        <taxon>Eukaryota</taxon>
        <taxon>Fungi</taxon>
        <taxon>Dikarya</taxon>
        <taxon>Basidiomycota</taxon>
        <taxon>Pucciniomycotina</taxon>
        <taxon>Pucciniomycetes</taxon>
        <taxon>Pucciniales</taxon>
        <taxon>Pucciniaceae</taxon>
        <taxon>Puccinia</taxon>
    </lineage>
</organism>
<sequence length="240" mass="26760">MFWSSLNDLEDCDDEPLASGCERTLGEELNDYDPIINGSDDELPGANKFPPDQWQDFLDAELEALQGKVADPFPCNQPKDAANLTQLKNIRAGKRARWYPFKNQMNLSLRLLSLLIIDGSEALNRSAYTFFFSYHQSPNNSLPVDSLMSTRRTTSSIDLFTPLSDPDAAFRAANAEKRRLKAARSEETAAINVPTETRAESTANIKEPADQPTRPPHRLPSPLPLSNAFNDADGIDFHPH</sequence>
<comment type="caution">
    <text evidence="2">The sequence shown here is derived from an EMBL/GenBank/DDBJ whole genome shotgun (WGS) entry which is preliminary data.</text>
</comment>